<organism evidence="2 3">
    <name type="scientific">Nephila pilipes</name>
    <name type="common">Giant wood spider</name>
    <name type="synonym">Nephila maculata</name>
    <dbReference type="NCBI Taxonomy" id="299642"/>
    <lineage>
        <taxon>Eukaryota</taxon>
        <taxon>Metazoa</taxon>
        <taxon>Ecdysozoa</taxon>
        <taxon>Arthropoda</taxon>
        <taxon>Chelicerata</taxon>
        <taxon>Arachnida</taxon>
        <taxon>Araneae</taxon>
        <taxon>Araneomorphae</taxon>
        <taxon>Entelegynae</taxon>
        <taxon>Araneoidea</taxon>
        <taxon>Nephilidae</taxon>
        <taxon>Nephila</taxon>
    </lineage>
</organism>
<protein>
    <submittedName>
        <fullName evidence="2">Uncharacterized protein</fullName>
    </submittedName>
</protein>
<gene>
    <name evidence="2" type="ORF">NPIL_440141</name>
</gene>
<dbReference type="Proteomes" id="UP000887013">
    <property type="component" value="Unassembled WGS sequence"/>
</dbReference>
<feature type="coiled-coil region" evidence="1">
    <location>
        <begin position="17"/>
        <end position="58"/>
    </location>
</feature>
<comment type="caution">
    <text evidence="2">The sequence shown here is derived from an EMBL/GenBank/DDBJ whole genome shotgun (WGS) entry which is preliminary data.</text>
</comment>
<reference evidence="2" key="1">
    <citation type="submission" date="2020-08" db="EMBL/GenBank/DDBJ databases">
        <title>Multicomponent nature underlies the extraordinary mechanical properties of spider dragline silk.</title>
        <authorList>
            <person name="Kono N."/>
            <person name="Nakamura H."/>
            <person name="Mori M."/>
            <person name="Yoshida Y."/>
            <person name="Ohtoshi R."/>
            <person name="Malay A.D."/>
            <person name="Moran D.A.P."/>
            <person name="Tomita M."/>
            <person name="Numata K."/>
            <person name="Arakawa K."/>
        </authorList>
    </citation>
    <scope>NUCLEOTIDE SEQUENCE</scope>
</reference>
<proteinExistence type="predicted"/>
<evidence type="ECO:0000256" key="1">
    <source>
        <dbReference type="SAM" id="Coils"/>
    </source>
</evidence>
<evidence type="ECO:0000313" key="3">
    <source>
        <dbReference type="Proteomes" id="UP000887013"/>
    </source>
</evidence>
<dbReference type="OrthoDB" id="6427379at2759"/>
<keyword evidence="3" id="KW-1185">Reference proteome</keyword>
<sequence length="119" mass="13862">MEGNYWSLYPERDEMSVEELRKQLTTSKQLLSHANRQINNLDKQINNLKKLFRRAERNNGNAIRYNLRMQLSISSGVKVMFHHFASSMEKKIANLNAKLDNSVSSLSPLPNEEKLRIDD</sequence>
<keyword evidence="1" id="KW-0175">Coiled coil</keyword>
<name>A0A8X6QYL8_NEPPI</name>
<accession>A0A8X6QYL8</accession>
<dbReference type="EMBL" id="BMAW01036674">
    <property type="protein sequence ID" value="GFU45013.1"/>
    <property type="molecule type" value="Genomic_DNA"/>
</dbReference>
<evidence type="ECO:0000313" key="2">
    <source>
        <dbReference type="EMBL" id="GFU45013.1"/>
    </source>
</evidence>
<dbReference type="AlphaFoldDB" id="A0A8X6QYL8"/>